<keyword evidence="4" id="KW-0521">NADP</keyword>
<name>A0A7N1A5Y8_KALFE</name>
<dbReference type="GO" id="GO:0035336">
    <property type="term" value="P:long-chain fatty-acyl-CoA metabolic process"/>
    <property type="evidence" value="ECO:0007669"/>
    <property type="project" value="TreeGrafter"/>
</dbReference>
<dbReference type="Pfam" id="PF03015">
    <property type="entry name" value="Sterile"/>
    <property type="match status" value="1"/>
</dbReference>
<dbReference type="PANTHER" id="PTHR11011">
    <property type="entry name" value="MALE STERILITY PROTEIN 2-RELATED"/>
    <property type="match status" value="1"/>
</dbReference>
<evidence type="ECO:0000256" key="2">
    <source>
        <dbReference type="ARBA" id="ARBA00022516"/>
    </source>
</evidence>
<dbReference type="InterPro" id="IPR036291">
    <property type="entry name" value="NAD(P)-bd_dom_sf"/>
</dbReference>
<dbReference type="GO" id="GO:0010345">
    <property type="term" value="P:suberin biosynthetic process"/>
    <property type="evidence" value="ECO:0007669"/>
    <property type="project" value="TreeGrafter"/>
</dbReference>
<dbReference type="InterPro" id="IPR013120">
    <property type="entry name" value="FAR_NAD-bd"/>
</dbReference>
<keyword evidence="2 4" id="KW-0444">Lipid biosynthesis</keyword>
<dbReference type="Pfam" id="PF07993">
    <property type="entry name" value="NAD_binding_4"/>
    <property type="match status" value="1"/>
</dbReference>
<organism evidence="7 8">
    <name type="scientific">Kalanchoe fedtschenkoi</name>
    <name type="common">Lavender scallops</name>
    <name type="synonym">South American air plant</name>
    <dbReference type="NCBI Taxonomy" id="63787"/>
    <lineage>
        <taxon>Eukaryota</taxon>
        <taxon>Viridiplantae</taxon>
        <taxon>Streptophyta</taxon>
        <taxon>Embryophyta</taxon>
        <taxon>Tracheophyta</taxon>
        <taxon>Spermatophyta</taxon>
        <taxon>Magnoliopsida</taxon>
        <taxon>eudicotyledons</taxon>
        <taxon>Gunneridae</taxon>
        <taxon>Pentapetalae</taxon>
        <taxon>Saxifragales</taxon>
        <taxon>Crassulaceae</taxon>
        <taxon>Kalanchoe</taxon>
    </lineage>
</organism>
<evidence type="ECO:0000256" key="4">
    <source>
        <dbReference type="RuleBase" id="RU363097"/>
    </source>
</evidence>
<feature type="domain" description="Fatty acyl-CoA reductase C-terminal" evidence="5">
    <location>
        <begin position="150"/>
        <end position="227"/>
    </location>
</feature>
<dbReference type="InterPro" id="IPR033640">
    <property type="entry name" value="FAR_C"/>
</dbReference>
<comment type="similarity">
    <text evidence="1 4">Belongs to the fatty acyl-CoA reductase family.</text>
</comment>
<keyword evidence="8" id="KW-1185">Reference proteome</keyword>
<dbReference type="EC" id="1.2.1.84" evidence="4"/>
<dbReference type="Gramene" id="Kaladp0093s0122.1.v1.1">
    <property type="protein sequence ID" value="Kaladp0093s0122.1.v1.1"/>
    <property type="gene ID" value="Kaladp0093s0122.v1.1"/>
</dbReference>
<dbReference type="OMA" id="ARNCISS"/>
<dbReference type="EnsemblPlants" id="Kaladp0093s0122.1.v1.1">
    <property type="protein sequence ID" value="Kaladp0093s0122.1.v1.1"/>
    <property type="gene ID" value="Kaladp0093s0122.v1.1"/>
</dbReference>
<sequence>MGEMLIGELRGNMPLAIIRPTIVTSTYKEPFPGWIEGVRTIDSLAIAYGKGRMECFLGDPNSVIDLIPADMVVNSIIVAMAAHADMPGETIYQVGSSNRNPLKYSSIPEWGHIYFSQKPWTGRDGKPVIVCKALELANIASCHYFDGIYANAKRKIDVVMRLVELYRPYLFFKAIFDDKNTDKLRAAARNCISSADTFYFQFDPKTINWEDYMMNVHLPGAVKFLFK</sequence>
<evidence type="ECO:0000256" key="3">
    <source>
        <dbReference type="ARBA" id="ARBA00023098"/>
    </source>
</evidence>
<feature type="domain" description="Thioester reductase (TE)" evidence="6">
    <location>
        <begin position="1"/>
        <end position="76"/>
    </location>
</feature>
<reference evidence="7" key="1">
    <citation type="submission" date="2021-01" db="UniProtKB">
        <authorList>
            <consortium name="EnsemblPlants"/>
        </authorList>
    </citation>
    <scope>IDENTIFICATION</scope>
</reference>
<comment type="catalytic activity">
    <reaction evidence="4">
        <text>a long-chain fatty acyl-CoA + 2 NADPH + 2 H(+) = a long-chain primary fatty alcohol + 2 NADP(+) + CoA</text>
        <dbReference type="Rhea" id="RHEA:52716"/>
        <dbReference type="ChEBI" id="CHEBI:15378"/>
        <dbReference type="ChEBI" id="CHEBI:57287"/>
        <dbReference type="ChEBI" id="CHEBI:57783"/>
        <dbReference type="ChEBI" id="CHEBI:58349"/>
        <dbReference type="ChEBI" id="CHEBI:77396"/>
        <dbReference type="ChEBI" id="CHEBI:83139"/>
        <dbReference type="EC" id="1.2.1.84"/>
    </reaction>
</comment>
<dbReference type="Proteomes" id="UP000594263">
    <property type="component" value="Unplaced"/>
</dbReference>
<dbReference type="CDD" id="cd09071">
    <property type="entry name" value="FAR_C"/>
    <property type="match status" value="1"/>
</dbReference>
<keyword evidence="4" id="KW-0560">Oxidoreductase</keyword>
<dbReference type="InterPro" id="IPR026055">
    <property type="entry name" value="FAR"/>
</dbReference>
<proteinExistence type="inferred from homology"/>
<dbReference type="GO" id="GO:0102965">
    <property type="term" value="F:alcohol-forming long-chain fatty acyl-CoA reductase activity"/>
    <property type="evidence" value="ECO:0007669"/>
    <property type="project" value="UniProtKB-EC"/>
</dbReference>
<evidence type="ECO:0000313" key="8">
    <source>
        <dbReference type="Proteomes" id="UP000594263"/>
    </source>
</evidence>
<accession>A0A7N1A5Y8</accession>
<protein>
    <recommendedName>
        <fullName evidence="4">Fatty acyl-CoA reductase</fullName>
        <ecNumber evidence="4">1.2.1.84</ecNumber>
    </recommendedName>
</protein>
<dbReference type="AlphaFoldDB" id="A0A7N1A5Y8"/>
<evidence type="ECO:0000259" key="6">
    <source>
        <dbReference type="Pfam" id="PF07993"/>
    </source>
</evidence>
<evidence type="ECO:0000259" key="5">
    <source>
        <dbReference type="Pfam" id="PF03015"/>
    </source>
</evidence>
<comment type="function">
    <text evidence="4">Catalyzes the reduction of fatty acyl-CoA to fatty alcohols.</text>
</comment>
<dbReference type="Gene3D" id="3.40.50.720">
    <property type="entry name" value="NAD(P)-binding Rossmann-like Domain"/>
    <property type="match status" value="1"/>
</dbReference>
<evidence type="ECO:0000256" key="1">
    <source>
        <dbReference type="ARBA" id="ARBA00005928"/>
    </source>
</evidence>
<dbReference type="PANTHER" id="PTHR11011:SF99">
    <property type="entry name" value="FATTY ACYL-COA REDUCTASE 3"/>
    <property type="match status" value="1"/>
</dbReference>
<keyword evidence="3 4" id="KW-0443">Lipid metabolism</keyword>
<dbReference type="GO" id="GO:0080019">
    <property type="term" value="F:alcohol-forming very long-chain fatty acyl-CoA reductase activity"/>
    <property type="evidence" value="ECO:0007669"/>
    <property type="project" value="InterPro"/>
</dbReference>
<dbReference type="SUPFAM" id="SSF51735">
    <property type="entry name" value="NAD(P)-binding Rossmann-fold domains"/>
    <property type="match status" value="1"/>
</dbReference>
<evidence type="ECO:0000313" key="7">
    <source>
        <dbReference type="EnsemblPlants" id="Kaladp0093s0122.1.v1.1"/>
    </source>
</evidence>